<keyword evidence="3" id="KW-1185">Reference proteome</keyword>
<name>A0A2W2BG89_9BACT</name>
<protein>
    <submittedName>
        <fullName evidence="2">DUF1304 domain-containing protein</fullName>
    </submittedName>
</protein>
<gene>
    <name evidence="2" type="ORF">DN068_11615</name>
</gene>
<dbReference type="RefSeq" id="WP_110999096.1">
    <property type="nucleotide sequence ID" value="NZ_QKTW01000017.1"/>
</dbReference>
<accession>A0A2W2BG89</accession>
<keyword evidence="1" id="KW-1133">Transmembrane helix</keyword>
<evidence type="ECO:0000313" key="3">
    <source>
        <dbReference type="Proteomes" id="UP000248745"/>
    </source>
</evidence>
<dbReference type="PANTHER" id="PTHR38446:SF1">
    <property type="entry name" value="BLL0914 PROTEIN"/>
    <property type="match status" value="1"/>
</dbReference>
<proteinExistence type="predicted"/>
<keyword evidence="1" id="KW-0812">Transmembrane</keyword>
<reference evidence="2 3" key="1">
    <citation type="submission" date="2018-06" db="EMBL/GenBank/DDBJ databases">
        <title>Mucibacter soli gen. nov., sp. nov., a new member of the family Chitinophagaceae producing mucin.</title>
        <authorList>
            <person name="Kim M.-K."/>
            <person name="Park S."/>
            <person name="Kim T.-S."/>
            <person name="Joung Y."/>
            <person name="Han J.-H."/>
            <person name="Kim S.B."/>
        </authorList>
    </citation>
    <scope>NUCLEOTIDE SEQUENCE [LARGE SCALE GENOMIC DNA]</scope>
    <source>
        <strain evidence="2 3">R1-15</strain>
    </source>
</reference>
<dbReference type="EMBL" id="QKTW01000017">
    <property type="protein sequence ID" value="PZF72506.1"/>
    <property type="molecule type" value="Genomic_DNA"/>
</dbReference>
<feature type="transmembrane region" description="Helical" evidence="1">
    <location>
        <begin position="75"/>
        <end position="97"/>
    </location>
</feature>
<dbReference type="OrthoDB" id="9803832at2"/>
<keyword evidence="1" id="KW-0472">Membrane</keyword>
<organism evidence="2 3">
    <name type="scientific">Taibaiella soli</name>
    <dbReference type="NCBI Taxonomy" id="1649169"/>
    <lineage>
        <taxon>Bacteria</taxon>
        <taxon>Pseudomonadati</taxon>
        <taxon>Bacteroidota</taxon>
        <taxon>Chitinophagia</taxon>
        <taxon>Chitinophagales</taxon>
        <taxon>Chitinophagaceae</taxon>
        <taxon>Taibaiella</taxon>
    </lineage>
</organism>
<feature type="transmembrane region" description="Helical" evidence="1">
    <location>
        <begin position="104"/>
        <end position="122"/>
    </location>
</feature>
<dbReference type="PANTHER" id="PTHR38446">
    <property type="entry name" value="BLL0914 PROTEIN"/>
    <property type="match status" value="1"/>
</dbReference>
<comment type="caution">
    <text evidence="2">The sequence shown here is derived from an EMBL/GenBank/DDBJ whole genome shotgun (WGS) entry which is preliminary data.</text>
</comment>
<evidence type="ECO:0000313" key="2">
    <source>
        <dbReference type="EMBL" id="PZF72506.1"/>
    </source>
</evidence>
<feature type="transmembrane region" description="Helical" evidence="1">
    <location>
        <begin position="6"/>
        <end position="29"/>
    </location>
</feature>
<dbReference type="Proteomes" id="UP000248745">
    <property type="component" value="Unassembled WGS sequence"/>
</dbReference>
<sequence>MKYIPILLIAFVALEHLYILWLEMFAWTTKGKKAFKGAMPDEMFEKTRTLVANQGLYNGFLAAGLIWSLCIGDPVWSHNVAVFFLSCVIVAGIYGCFTASRTIFFVQALPAILALLAVLFVGF</sequence>
<dbReference type="InterPro" id="IPR009732">
    <property type="entry name" value="DUF1304"/>
</dbReference>
<dbReference type="AlphaFoldDB" id="A0A2W2BG89"/>
<feature type="transmembrane region" description="Helical" evidence="1">
    <location>
        <begin position="50"/>
        <end position="69"/>
    </location>
</feature>
<dbReference type="Pfam" id="PF06993">
    <property type="entry name" value="DUF1304"/>
    <property type="match status" value="1"/>
</dbReference>
<evidence type="ECO:0000256" key="1">
    <source>
        <dbReference type="SAM" id="Phobius"/>
    </source>
</evidence>